<evidence type="ECO:0000256" key="10">
    <source>
        <dbReference type="PIRNR" id="PIRNR003097"/>
    </source>
</evidence>
<dbReference type="PANTHER" id="PTHR47755">
    <property type="entry name" value="CELL DIVISION PROTEIN FTSX"/>
    <property type="match status" value="1"/>
</dbReference>
<accession>A0A1F5S1L3</accession>
<dbReference type="Pfam" id="PF18075">
    <property type="entry name" value="FtsX_ECD"/>
    <property type="match status" value="1"/>
</dbReference>
<evidence type="ECO:0000313" key="14">
    <source>
        <dbReference type="EMBL" id="OGF20580.1"/>
    </source>
</evidence>
<dbReference type="AlphaFoldDB" id="A0A1F5S1L3"/>
<keyword evidence="5 10" id="KW-0132">Cell division</keyword>
<evidence type="ECO:0000256" key="11">
    <source>
        <dbReference type="SAM" id="Phobius"/>
    </source>
</evidence>
<feature type="transmembrane region" description="Helical" evidence="11">
    <location>
        <begin position="179"/>
        <end position="204"/>
    </location>
</feature>
<evidence type="ECO:0000256" key="1">
    <source>
        <dbReference type="ARBA" id="ARBA00004651"/>
    </source>
</evidence>
<dbReference type="Proteomes" id="UP000177407">
    <property type="component" value="Unassembled WGS sequence"/>
</dbReference>
<evidence type="ECO:0000256" key="2">
    <source>
        <dbReference type="ARBA" id="ARBA00007379"/>
    </source>
</evidence>
<evidence type="ECO:0000313" key="15">
    <source>
        <dbReference type="Proteomes" id="UP000177407"/>
    </source>
</evidence>
<keyword evidence="9 10" id="KW-0131">Cell cycle</keyword>
<reference evidence="14 15" key="1">
    <citation type="journal article" date="2016" name="Nat. Commun.">
        <title>Thousands of microbial genomes shed light on interconnected biogeochemical processes in an aquifer system.</title>
        <authorList>
            <person name="Anantharaman K."/>
            <person name="Brown C.T."/>
            <person name="Hug L.A."/>
            <person name="Sharon I."/>
            <person name="Castelle C.J."/>
            <person name="Probst A.J."/>
            <person name="Thomas B.C."/>
            <person name="Singh A."/>
            <person name="Wilkins M.J."/>
            <person name="Karaoz U."/>
            <person name="Brodie E.L."/>
            <person name="Williams K.H."/>
            <person name="Hubbard S.S."/>
            <person name="Banfield J.F."/>
        </authorList>
    </citation>
    <scope>NUCLEOTIDE SEQUENCE [LARGE SCALE GENOMIC DNA]</scope>
</reference>
<keyword evidence="6 11" id="KW-0812">Transmembrane</keyword>
<evidence type="ECO:0000256" key="8">
    <source>
        <dbReference type="ARBA" id="ARBA00023136"/>
    </source>
</evidence>
<comment type="similarity">
    <text evidence="2 10">Belongs to the ABC-4 integral membrane protein family. FtsX subfamily.</text>
</comment>
<evidence type="ECO:0000256" key="9">
    <source>
        <dbReference type="ARBA" id="ARBA00023306"/>
    </source>
</evidence>
<keyword evidence="4 10" id="KW-1003">Cell membrane</keyword>
<dbReference type="GO" id="GO:0005886">
    <property type="term" value="C:plasma membrane"/>
    <property type="evidence" value="ECO:0007669"/>
    <property type="project" value="UniProtKB-SubCell"/>
</dbReference>
<protein>
    <recommendedName>
        <fullName evidence="3 10">Cell division protein FtsX</fullName>
    </recommendedName>
</protein>
<name>A0A1F5S1L3_9BACT</name>
<dbReference type="GO" id="GO:0051301">
    <property type="term" value="P:cell division"/>
    <property type="evidence" value="ECO:0007669"/>
    <property type="project" value="UniProtKB-KW"/>
</dbReference>
<evidence type="ECO:0000256" key="7">
    <source>
        <dbReference type="ARBA" id="ARBA00022989"/>
    </source>
</evidence>
<evidence type="ECO:0000259" key="12">
    <source>
        <dbReference type="Pfam" id="PF02687"/>
    </source>
</evidence>
<comment type="caution">
    <text evidence="14">The sequence shown here is derived from an EMBL/GenBank/DDBJ whole genome shotgun (WGS) entry which is preliminary data.</text>
</comment>
<keyword evidence="8 10" id="KW-0472">Membrane</keyword>
<evidence type="ECO:0000256" key="4">
    <source>
        <dbReference type="ARBA" id="ARBA00022475"/>
    </source>
</evidence>
<feature type="transmembrane region" description="Helical" evidence="11">
    <location>
        <begin position="20"/>
        <end position="41"/>
    </location>
</feature>
<dbReference type="InterPro" id="IPR003838">
    <property type="entry name" value="ABC3_permease_C"/>
</dbReference>
<dbReference type="PANTHER" id="PTHR47755:SF1">
    <property type="entry name" value="CELL DIVISION PROTEIN FTSX"/>
    <property type="match status" value="1"/>
</dbReference>
<dbReference type="Pfam" id="PF02687">
    <property type="entry name" value="FtsX"/>
    <property type="match status" value="1"/>
</dbReference>
<evidence type="ECO:0000259" key="13">
    <source>
        <dbReference type="Pfam" id="PF18075"/>
    </source>
</evidence>
<feature type="transmembrane region" description="Helical" evidence="11">
    <location>
        <begin position="275"/>
        <end position="298"/>
    </location>
</feature>
<feature type="domain" description="ABC3 transporter permease C-terminal" evidence="12">
    <location>
        <begin position="182"/>
        <end position="298"/>
    </location>
</feature>
<evidence type="ECO:0000256" key="5">
    <source>
        <dbReference type="ARBA" id="ARBA00022618"/>
    </source>
</evidence>
<feature type="transmembrane region" description="Helical" evidence="11">
    <location>
        <begin position="225"/>
        <end position="249"/>
    </location>
</feature>
<dbReference type="Gene3D" id="3.30.70.3040">
    <property type="match status" value="1"/>
</dbReference>
<feature type="domain" description="FtsX extracellular" evidence="13">
    <location>
        <begin position="59"/>
        <end position="146"/>
    </location>
</feature>
<dbReference type="InterPro" id="IPR040690">
    <property type="entry name" value="FtsX_ECD"/>
</dbReference>
<evidence type="ECO:0000256" key="3">
    <source>
        <dbReference type="ARBA" id="ARBA00021907"/>
    </source>
</evidence>
<gene>
    <name evidence="14" type="ORF">A2257_04470</name>
</gene>
<dbReference type="PIRSF" id="PIRSF003097">
    <property type="entry name" value="FtsX"/>
    <property type="match status" value="1"/>
</dbReference>
<comment type="subcellular location">
    <subcellularLocation>
        <location evidence="1">Cell membrane</location>
        <topology evidence="1">Multi-pass membrane protein</topology>
    </subcellularLocation>
</comment>
<dbReference type="InterPro" id="IPR004513">
    <property type="entry name" value="FtsX"/>
</dbReference>
<sequence>MFIALFRIIKFSFQDFLRNFWLSVATIIILILTLISINFLLTLNFITKVALGEVRDKIDVSIYFKQDVPESQIGNIKSYLLSMTEVKDVLYVSPEDALEKFKETHKDDPAILESLTEVGGNPLGATLVVKARDTKDYENILKVFDDQKYDAIILEKNFEDHQAVIEKVTEIAEKGEKTALGIAGIFAIVAVLIIFNTVRIAIYTHRDEIGIMKLVGATNWFIRSPYLASGIIYGFLAVIISVVITYPIIGFIEPYMTGLFGGNSLNILGFFTSNYLFIFGGQFLGVVVLTIVASSLAVGRYLKI</sequence>
<dbReference type="EMBL" id="MFGA01000023">
    <property type="protein sequence ID" value="OGF20580.1"/>
    <property type="molecule type" value="Genomic_DNA"/>
</dbReference>
<organism evidence="14 15">
    <name type="scientific">Candidatus Falkowbacteria bacterium RIFOXYA2_FULL_38_12</name>
    <dbReference type="NCBI Taxonomy" id="1797993"/>
    <lineage>
        <taxon>Bacteria</taxon>
        <taxon>Candidatus Falkowiibacteriota</taxon>
    </lineage>
</organism>
<keyword evidence="7 11" id="KW-1133">Transmembrane helix</keyword>
<evidence type="ECO:0000256" key="6">
    <source>
        <dbReference type="ARBA" id="ARBA00022692"/>
    </source>
</evidence>
<proteinExistence type="inferred from homology"/>